<gene>
    <name evidence="1" type="ORF">FHW16_002071</name>
</gene>
<dbReference type="Proteomes" id="UP000549052">
    <property type="component" value="Unassembled WGS sequence"/>
</dbReference>
<evidence type="ECO:0000313" key="1">
    <source>
        <dbReference type="EMBL" id="MBA8878359.1"/>
    </source>
</evidence>
<sequence>MDVPPLSLCIDRLQNLSNHGLMVRFLSLQDHTADKALQSYRFIGGGSICWCSKVCPSP</sequence>
<accession>A0A839EHU0</accession>
<name>A0A839EHU0_9HYPH</name>
<proteinExistence type="predicted"/>
<organism evidence="1 2">
    <name type="scientific">Phyllobacterium myrsinacearum</name>
    <dbReference type="NCBI Taxonomy" id="28101"/>
    <lineage>
        <taxon>Bacteria</taxon>
        <taxon>Pseudomonadati</taxon>
        <taxon>Pseudomonadota</taxon>
        <taxon>Alphaproteobacteria</taxon>
        <taxon>Hyphomicrobiales</taxon>
        <taxon>Phyllobacteriaceae</taxon>
        <taxon>Phyllobacterium</taxon>
    </lineage>
</organism>
<comment type="caution">
    <text evidence="1">The sequence shown here is derived from an EMBL/GenBank/DDBJ whole genome shotgun (WGS) entry which is preliminary data.</text>
</comment>
<keyword evidence="2" id="KW-1185">Reference proteome</keyword>
<protein>
    <submittedName>
        <fullName evidence="1">Uncharacterized protein</fullName>
    </submittedName>
</protein>
<reference evidence="1 2" key="1">
    <citation type="submission" date="2020-07" db="EMBL/GenBank/DDBJ databases">
        <title>Genomic Encyclopedia of Type Strains, Phase IV (KMG-V): Genome sequencing to study the core and pangenomes of soil and plant-associated prokaryotes.</title>
        <authorList>
            <person name="Whitman W."/>
        </authorList>
    </citation>
    <scope>NUCLEOTIDE SEQUENCE [LARGE SCALE GENOMIC DNA]</scope>
    <source>
        <strain evidence="1 2">AN3</strain>
    </source>
</reference>
<dbReference type="AlphaFoldDB" id="A0A839EHU0"/>
<dbReference type="EMBL" id="JACGXN010000002">
    <property type="protein sequence ID" value="MBA8878359.1"/>
    <property type="molecule type" value="Genomic_DNA"/>
</dbReference>
<evidence type="ECO:0000313" key="2">
    <source>
        <dbReference type="Proteomes" id="UP000549052"/>
    </source>
</evidence>